<evidence type="ECO:0000313" key="2">
    <source>
        <dbReference type="EMBL" id="KAG2389532.1"/>
    </source>
</evidence>
<keyword evidence="1" id="KW-0812">Transmembrane</keyword>
<keyword evidence="1" id="KW-1133">Transmembrane helix</keyword>
<dbReference type="GeneID" id="68106545"/>
<proteinExistence type="predicted"/>
<reference evidence="2 3" key="1">
    <citation type="journal article" date="2018" name="BMC Genomics">
        <title>The genome of Naegleria lovaniensis, the basis for a comparative approach to unravel pathogenicity factors of the human pathogenic amoeba N. fowleri.</title>
        <authorList>
            <person name="Liechti N."/>
            <person name="Schurch N."/>
            <person name="Bruggmann R."/>
            <person name="Wittwer M."/>
        </authorList>
    </citation>
    <scope>NUCLEOTIDE SEQUENCE [LARGE SCALE GENOMIC DNA]</scope>
    <source>
        <strain evidence="2 3">ATCC 30569</strain>
    </source>
</reference>
<sequence>MQQSSESQTPSSAVLTSLPTASSNSFTKKEWSQQVMKKTLVGVGMAASVGLVLGVMRKRGVLNNSPFFKQWQIGMKLRKSKNIGNGINQNSSGVIPNASVSETATIEMVPSVFRTTIAFAGNIGLSCYLYFCIEEYLTLKQIVPERCLAHFVTACGMYTTASFTKKLLMKGLGPNAALTIPYYLVRSLTGGLTAGCVALCASLIGSSISYNFQLKKLKRNISEEEYLSLVGVTKEEAQKTLTDKLMERLPVWLKTPSAQDRNLLDEMKKFHSLRQLELSLMRKKQEAGEEQK</sequence>
<dbReference type="EMBL" id="PYSW02000007">
    <property type="protein sequence ID" value="KAG2389532.1"/>
    <property type="molecule type" value="Genomic_DNA"/>
</dbReference>
<accession>A0AA88KV01</accession>
<dbReference type="AlphaFoldDB" id="A0AA88KV01"/>
<protein>
    <recommendedName>
        <fullName evidence="4">Transmembrane protein</fullName>
    </recommendedName>
</protein>
<evidence type="ECO:0000313" key="3">
    <source>
        <dbReference type="Proteomes" id="UP000816034"/>
    </source>
</evidence>
<evidence type="ECO:0008006" key="4">
    <source>
        <dbReference type="Google" id="ProtNLM"/>
    </source>
</evidence>
<gene>
    <name evidence="2" type="ORF">C9374_014092</name>
</gene>
<feature type="transmembrane region" description="Helical" evidence="1">
    <location>
        <begin position="39"/>
        <end position="56"/>
    </location>
</feature>
<keyword evidence="1" id="KW-0472">Membrane</keyword>
<comment type="caution">
    <text evidence="2">The sequence shown here is derived from an EMBL/GenBank/DDBJ whole genome shotgun (WGS) entry which is preliminary data.</text>
</comment>
<evidence type="ECO:0000256" key="1">
    <source>
        <dbReference type="SAM" id="Phobius"/>
    </source>
</evidence>
<keyword evidence="3" id="KW-1185">Reference proteome</keyword>
<organism evidence="2 3">
    <name type="scientific">Naegleria lovaniensis</name>
    <name type="common">Amoeba</name>
    <dbReference type="NCBI Taxonomy" id="51637"/>
    <lineage>
        <taxon>Eukaryota</taxon>
        <taxon>Discoba</taxon>
        <taxon>Heterolobosea</taxon>
        <taxon>Tetramitia</taxon>
        <taxon>Eutetramitia</taxon>
        <taxon>Vahlkampfiidae</taxon>
        <taxon>Naegleria</taxon>
    </lineage>
</organism>
<feature type="transmembrane region" description="Helical" evidence="1">
    <location>
        <begin position="191"/>
        <end position="212"/>
    </location>
</feature>
<dbReference type="RefSeq" id="XP_044553524.1">
    <property type="nucleotide sequence ID" value="XM_044690041.1"/>
</dbReference>
<dbReference type="Proteomes" id="UP000816034">
    <property type="component" value="Unassembled WGS sequence"/>
</dbReference>
<name>A0AA88KV01_NAELO</name>